<dbReference type="PANTHER" id="PTHR30055:SF226">
    <property type="entry name" value="HTH-TYPE TRANSCRIPTIONAL REGULATOR PKSA"/>
    <property type="match status" value="1"/>
</dbReference>
<feature type="DNA-binding region" description="H-T-H motif" evidence="2">
    <location>
        <begin position="31"/>
        <end position="50"/>
    </location>
</feature>
<dbReference type="SUPFAM" id="SSF48498">
    <property type="entry name" value="Tetracyclin repressor-like, C-terminal domain"/>
    <property type="match status" value="1"/>
</dbReference>
<evidence type="ECO:0000259" key="3">
    <source>
        <dbReference type="PROSITE" id="PS50977"/>
    </source>
</evidence>
<name>A0A1A9BAB5_9ACTN</name>
<dbReference type="InterPro" id="IPR001647">
    <property type="entry name" value="HTH_TetR"/>
</dbReference>
<dbReference type="GO" id="GO:0000976">
    <property type="term" value="F:transcription cis-regulatory region binding"/>
    <property type="evidence" value="ECO:0007669"/>
    <property type="project" value="TreeGrafter"/>
</dbReference>
<dbReference type="Proteomes" id="UP000199558">
    <property type="component" value="Unassembled WGS sequence"/>
</dbReference>
<dbReference type="AlphaFoldDB" id="A0A1A9BAB5"/>
<dbReference type="STRING" id="946078.GA0070622_2856"/>
<evidence type="ECO:0000313" key="5">
    <source>
        <dbReference type="Proteomes" id="UP000199558"/>
    </source>
</evidence>
<dbReference type="SUPFAM" id="SSF46689">
    <property type="entry name" value="Homeodomain-like"/>
    <property type="match status" value="1"/>
</dbReference>
<organism evidence="4 5">
    <name type="scientific">Micromonospora sediminicola</name>
    <dbReference type="NCBI Taxonomy" id="946078"/>
    <lineage>
        <taxon>Bacteria</taxon>
        <taxon>Bacillati</taxon>
        <taxon>Actinomycetota</taxon>
        <taxon>Actinomycetes</taxon>
        <taxon>Micromonosporales</taxon>
        <taxon>Micromonosporaceae</taxon>
        <taxon>Micromonospora</taxon>
    </lineage>
</organism>
<keyword evidence="1 2" id="KW-0238">DNA-binding</keyword>
<feature type="domain" description="HTH tetR-type" evidence="3">
    <location>
        <begin position="8"/>
        <end position="68"/>
    </location>
</feature>
<dbReference type="InterPro" id="IPR050109">
    <property type="entry name" value="HTH-type_TetR-like_transc_reg"/>
</dbReference>
<dbReference type="GO" id="GO:0003700">
    <property type="term" value="F:DNA-binding transcription factor activity"/>
    <property type="evidence" value="ECO:0007669"/>
    <property type="project" value="TreeGrafter"/>
</dbReference>
<accession>A0A1A9BAB5</accession>
<dbReference type="InterPro" id="IPR009057">
    <property type="entry name" value="Homeodomain-like_sf"/>
</dbReference>
<dbReference type="RefSeq" id="WP_091573722.1">
    <property type="nucleotide sequence ID" value="NZ_FLRH01000003.1"/>
</dbReference>
<evidence type="ECO:0000256" key="1">
    <source>
        <dbReference type="ARBA" id="ARBA00023125"/>
    </source>
</evidence>
<dbReference type="OrthoDB" id="3288227at2"/>
<reference evidence="5" key="1">
    <citation type="submission" date="2016-06" db="EMBL/GenBank/DDBJ databases">
        <authorList>
            <person name="Varghese N."/>
            <person name="Submissions Spin"/>
        </authorList>
    </citation>
    <scope>NUCLEOTIDE SEQUENCE [LARGE SCALE GENOMIC DNA]</scope>
    <source>
        <strain evidence="5">DSM 45794</strain>
    </source>
</reference>
<dbReference type="Pfam" id="PF00440">
    <property type="entry name" value="TetR_N"/>
    <property type="match status" value="1"/>
</dbReference>
<sequence length="215" mass="23846">MARPKDQDHQRAHVTAAARHAIVKHGLARVRIRDIADAAGMSPGTVTYYYRHLDDLFQQVFEDAADRFHRQRAHAVEQHIDHARKLAAAIDAGLPHGADDELCCLLYEFSPRARRRPDHAALRRSLYDRQAQLYEDLLDAGSDQGAFTLALPAAEAARNLVALEDAYGYHIIARTSVTFEQARAYLLRYASHTAGVDLTSVTAATYDLPATGTVT</sequence>
<dbReference type="EMBL" id="FLRH01000003">
    <property type="protein sequence ID" value="SBT65842.1"/>
    <property type="molecule type" value="Genomic_DNA"/>
</dbReference>
<evidence type="ECO:0000313" key="4">
    <source>
        <dbReference type="EMBL" id="SBT65842.1"/>
    </source>
</evidence>
<dbReference type="PROSITE" id="PS50977">
    <property type="entry name" value="HTH_TETR_2"/>
    <property type="match status" value="1"/>
</dbReference>
<dbReference type="PANTHER" id="PTHR30055">
    <property type="entry name" value="HTH-TYPE TRANSCRIPTIONAL REGULATOR RUTR"/>
    <property type="match status" value="1"/>
</dbReference>
<protein>
    <submittedName>
        <fullName evidence="4">Transcriptional regulator, TetR family</fullName>
    </submittedName>
</protein>
<proteinExistence type="predicted"/>
<keyword evidence="5" id="KW-1185">Reference proteome</keyword>
<dbReference type="Gene3D" id="1.10.357.10">
    <property type="entry name" value="Tetracycline Repressor, domain 2"/>
    <property type="match status" value="1"/>
</dbReference>
<gene>
    <name evidence="4" type="ORF">GA0070622_2856</name>
</gene>
<dbReference type="InterPro" id="IPR036271">
    <property type="entry name" value="Tet_transcr_reg_TetR-rel_C_sf"/>
</dbReference>
<evidence type="ECO:0000256" key="2">
    <source>
        <dbReference type="PROSITE-ProRule" id="PRU00335"/>
    </source>
</evidence>